<dbReference type="SUPFAM" id="SSF55073">
    <property type="entry name" value="Nucleotide cyclase"/>
    <property type="match status" value="1"/>
</dbReference>
<dbReference type="InterPro" id="IPR001054">
    <property type="entry name" value="A/G_cyclase"/>
</dbReference>
<feature type="domain" description="Guanylate cyclase" evidence="2">
    <location>
        <begin position="183"/>
        <end position="312"/>
    </location>
</feature>
<dbReference type="RefSeq" id="WP_154918436.1">
    <property type="nucleotide sequence ID" value="NZ_VUOE01000001.1"/>
</dbReference>
<dbReference type="EMBL" id="VUOE01000001">
    <property type="protein sequence ID" value="KAA2219940.1"/>
    <property type="molecule type" value="Genomic_DNA"/>
</dbReference>
<evidence type="ECO:0000313" key="4">
    <source>
        <dbReference type="Proteomes" id="UP000323188"/>
    </source>
</evidence>
<dbReference type="PANTHER" id="PTHR43081">
    <property type="entry name" value="ADENYLATE CYCLASE, TERMINAL-DIFFERENTIATION SPECIFIC-RELATED"/>
    <property type="match status" value="1"/>
</dbReference>
<evidence type="ECO:0000259" key="2">
    <source>
        <dbReference type="PROSITE" id="PS50125"/>
    </source>
</evidence>
<sequence>MLSHKTKRKFSKILSFGIIWTLLGLLFMFIEQTAVLGAGITQKEAISLNFQVFLFATVAVFLVGCFVGYLELTFLNKLFIKKTFYKKVLFKLVFYLVLFSAIMMVLYPIASSIELRIPLFSGEIWQRYLDFLVSTVHMSTMVQLSASLFFSLIYTEISDNLGHSVLRNFIIGKYHRPKEEHRIFLFTDMKDSTAIAEQLGTKMYFLFLRDYYKSLEDAIIQFGGDVYQYIGDEIVITWEFNVGLQNNNCLHTFFEMKNALRHKSDFFLKTYGFAPKFKGGMHFGEVTTGEIGALKKEIVFSGDVLNTTARIQSACNTFKTDFLVSDSLIKKLNIDGNFVVTEIGEVTLRGKDVSLSLVKVEQVKQEFLL</sequence>
<dbReference type="PROSITE" id="PS50125">
    <property type="entry name" value="GUANYLATE_CYCLASE_2"/>
    <property type="match status" value="1"/>
</dbReference>
<dbReference type="GO" id="GO:0009190">
    <property type="term" value="P:cyclic nucleotide biosynthetic process"/>
    <property type="evidence" value="ECO:0007669"/>
    <property type="project" value="InterPro"/>
</dbReference>
<accession>A0A5B2U1H1</accession>
<dbReference type="PANTHER" id="PTHR43081:SF1">
    <property type="entry name" value="ADENYLATE CYCLASE, TERMINAL-DIFFERENTIATION SPECIFIC"/>
    <property type="match status" value="1"/>
</dbReference>
<evidence type="ECO:0000313" key="3">
    <source>
        <dbReference type="EMBL" id="KAA2219940.1"/>
    </source>
</evidence>
<proteinExistence type="predicted"/>
<comment type="caution">
    <text evidence="3">The sequence shown here is derived from an EMBL/GenBank/DDBJ whole genome shotgun (WGS) entry which is preliminary data.</text>
</comment>
<feature type="transmembrane region" description="Helical" evidence="1">
    <location>
        <begin position="92"/>
        <end position="111"/>
    </location>
</feature>
<dbReference type="Pfam" id="PF00211">
    <property type="entry name" value="Guanylate_cyc"/>
    <property type="match status" value="1"/>
</dbReference>
<dbReference type="InterPro" id="IPR029787">
    <property type="entry name" value="Nucleotide_cyclase"/>
</dbReference>
<reference evidence="3 4" key="1">
    <citation type="submission" date="2019-09" db="EMBL/GenBank/DDBJ databases">
        <authorList>
            <person name="Khan S.A."/>
            <person name="Jeon C.O."/>
            <person name="Chun B.H."/>
            <person name="Jeong S.E."/>
        </authorList>
    </citation>
    <scope>NUCLEOTIDE SEQUENCE [LARGE SCALE GENOMIC DNA]</scope>
    <source>
        <strain evidence="3 4">KCTC 42508</strain>
    </source>
</reference>
<dbReference type="Gene3D" id="3.30.70.1230">
    <property type="entry name" value="Nucleotide cyclase"/>
    <property type="match status" value="1"/>
</dbReference>
<organism evidence="3 4">
    <name type="scientific">Maribacter flavus</name>
    <dbReference type="NCBI Taxonomy" id="1658664"/>
    <lineage>
        <taxon>Bacteria</taxon>
        <taxon>Pseudomonadati</taxon>
        <taxon>Bacteroidota</taxon>
        <taxon>Flavobacteriia</taxon>
        <taxon>Flavobacteriales</taxon>
        <taxon>Flavobacteriaceae</taxon>
        <taxon>Maribacter</taxon>
    </lineage>
</organism>
<keyword evidence="1" id="KW-0812">Transmembrane</keyword>
<keyword evidence="1" id="KW-0472">Membrane</keyword>
<evidence type="ECO:0000256" key="1">
    <source>
        <dbReference type="SAM" id="Phobius"/>
    </source>
</evidence>
<dbReference type="AlphaFoldDB" id="A0A5B2U1H1"/>
<name>A0A5B2U1H1_9FLAO</name>
<feature type="transmembrane region" description="Helical" evidence="1">
    <location>
        <begin position="12"/>
        <end position="30"/>
    </location>
</feature>
<dbReference type="GO" id="GO:0035556">
    <property type="term" value="P:intracellular signal transduction"/>
    <property type="evidence" value="ECO:0007669"/>
    <property type="project" value="InterPro"/>
</dbReference>
<dbReference type="InterPro" id="IPR050697">
    <property type="entry name" value="Adenylyl/Guanylyl_Cyclase_3/4"/>
</dbReference>
<dbReference type="CDD" id="cd07302">
    <property type="entry name" value="CHD"/>
    <property type="match status" value="1"/>
</dbReference>
<dbReference type="GO" id="GO:0004016">
    <property type="term" value="F:adenylate cyclase activity"/>
    <property type="evidence" value="ECO:0007669"/>
    <property type="project" value="UniProtKB-ARBA"/>
</dbReference>
<protein>
    <submittedName>
        <fullName evidence="3">Adenylate/guanylate cyclase domain-containing protein</fullName>
    </submittedName>
</protein>
<feature type="transmembrane region" description="Helical" evidence="1">
    <location>
        <begin position="50"/>
        <end position="72"/>
    </location>
</feature>
<dbReference type="Proteomes" id="UP000323188">
    <property type="component" value="Unassembled WGS sequence"/>
</dbReference>
<keyword evidence="1" id="KW-1133">Transmembrane helix</keyword>
<gene>
    <name evidence="3" type="ORF">F0361_10235</name>
</gene>